<dbReference type="InterPro" id="IPR002828">
    <property type="entry name" value="SurE-like_Pase/nucleotidase"/>
</dbReference>
<evidence type="ECO:0000313" key="10">
    <source>
        <dbReference type="Proteomes" id="UP000030004"/>
    </source>
</evidence>
<dbReference type="PANTHER" id="PTHR30457:SF12">
    <property type="entry name" value="5'_3'-NUCLEOTIDASE SURE"/>
    <property type="match status" value="1"/>
</dbReference>
<dbReference type="eggNOG" id="COG0496">
    <property type="taxonomic scope" value="Bacteria"/>
</dbReference>
<organism evidence="9 10">
    <name type="scientific">Pseudooceanicola atlanticus</name>
    <dbReference type="NCBI Taxonomy" id="1461694"/>
    <lineage>
        <taxon>Bacteria</taxon>
        <taxon>Pseudomonadati</taxon>
        <taxon>Pseudomonadota</taxon>
        <taxon>Alphaproteobacteria</taxon>
        <taxon>Rhodobacterales</taxon>
        <taxon>Paracoccaceae</taxon>
        <taxon>Pseudooceanicola</taxon>
    </lineage>
</organism>
<dbReference type="GO" id="GO:0008253">
    <property type="term" value="F:5'-nucleotidase activity"/>
    <property type="evidence" value="ECO:0007669"/>
    <property type="project" value="UniProtKB-UniRule"/>
</dbReference>
<dbReference type="OrthoDB" id="9780815at2"/>
<evidence type="ECO:0000256" key="2">
    <source>
        <dbReference type="ARBA" id="ARBA00011062"/>
    </source>
</evidence>
<dbReference type="GO" id="GO:0000166">
    <property type="term" value="F:nucleotide binding"/>
    <property type="evidence" value="ECO:0007669"/>
    <property type="project" value="UniProtKB-KW"/>
</dbReference>
<dbReference type="GO" id="GO:0046872">
    <property type="term" value="F:metal ion binding"/>
    <property type="evidence" value="ECO:0007669"/>
    <property type="project" value="UniProtKB-UniRule"/>
</dbReference>
<dbReference type="PANTHER" id="PTHR30457">
    <property type="entry name" value="5'-NUCLEOTIDASE SURE"/>
    <property type="match status" value="1"/>
</dbReference>
<comment type="catalytic activity">
    <reaction evidence="1 7">
        <text>a ribonucleoside 5'-phosphate + H2O = a ribonucleoside + phosphate</text>
        <dbReference type="Rhea" id="RHEA:12484"/>
        <dbReference type="ChEBI" id="CHEBI:15377"/>
        <dbReference type="ChEBI" id="CHEBI:18254"/>
        <dbReference type="ChEBI" id="CHEBI:43474"/>
        <dbReference type="ChEBI" id="CHEBI:58043"/>
        <dbReference type="EC" id="3.1.3.5"/>
    </reaction>
</comment>
<evidence type="ECO:0000256" key="6">
    <source>
        <dbReference type="ARBA" id="ARBA00022801"/>
    </source>
</evidence>
<dbReference type="GO" id="GO:0008254">
    <property type="term" value="F:3'-nucleotidase activity"/>
    <property type="evidence" value="ECO:0007669"/>
    <property type="project" value="TreeGrafter"/>
</dbReference>
<dbReference type="GO" id="GO:0005737">
    <property type="term" value="C:cytoplasm"/>
    <property type="evidence" value="ECO:0007669"/>
    <property type="project" value="UniProtKB-SubCell"/>
</dbReference>
<gene>
    <name evidence="7" type="primary">surE</name>
    <name evidence="9" type="ORF">ATO9_09580</name>
</gene>
<feature type="binding site" evidence="7">
    <location>
        <position position="98"/>
    </location>
    <ligand>
        <name>a divalent metal cation</name>
        <dbReference type="ChEBI" id="CHEBI:60240"/>
    </ligand>
</feature>
<dbReference type="RefSeq" id="WP_043747765.1">
    <property type="nucleotide sequence ID" value="NZ_AQQX01000003.1"/>
</dbReference>
<dbReference type="AlphaFoldDB" id="A0A0A0EDA6"/>
<feature type="binding site" evidence="7">
    <location>
        <position position="46"/>
    </location>
    <ligand>
        <name>a divalent metal cation</name>
        <dbReference type="ChEBI" id="CHEBI:60240"/>
    </ligand>
</feature>
<dbReference type="EC" id="3.1.3.5" evidence="7"/>
<name>A0A0A0EDA6_9RHOB</name>
<reference evidence="9 10" key="1">
    <citation type="journal article" date="2015" name="Antonie Van Leeuwenhoek">
        <title>Pseudooceanicola atlanticus gen. nov. sp. nov., isolated from surface seawater of the Atlantic Ocean and reclassification of Oceanicola batsensis, Oceanicola marinus, Oceanicola nitratireducens, Oceanicola nanhaiensis, Oceanicola antarcticus and Oceanicola flagellatus, as Pseudooceanicola batsensis comb. nov., Pseudooceanicola marinus comb. nov., Pseudooceanicola nitratireducens comb. nov., Pseudooceanicola nanhaiensis comb. nov., Pseudooceanicola antarcticus comb. nov., and Pseudooceanicola flagellatus comb. nov.</title>
        <authorList>
            <person name="Lai Q."/>
            <person name="Li G."/>
            <person name="Liu X."/>
            <person name="Du Y."/>
            <person name="Sun F."/>
            <person name="Shao Z."/>
        </authorList>
    </citation>
    <scope>NUCLEOTIDE SEQUENCE [LARGE SCALE GENOMIC DNA]</scope>
    <source>
        <strain evidence="9 10">22II-s11g</strain>
    </source>
</reference>
<comment type="subcellular location">
    <subcellularLocation>
        <location evidence="7">Cytoplasm</location>
    </subcellularLocation>
</comment>
<evidence type="ECO:0000259" key="8">
    <source>
        <dbReference type="Pfam" id="PF01975"/>
    </source>
</evidence>
<dbReference type="Proteomes" id="UP000030004">
    <property type="component" value="Unassembled WGS sequence"/>
</dbReference>
<keyword evidence="10" id="KW-1185">Reference proteome</keyword>
<evidence type="ECO:0000256" key="1">
    <source>
        <dbReference type="ARBA" id="ARBA00000815"/>
    </source>
</evidence>
<dbReference type="Gene3D" id="3.40.1210.10">
    <property type="entry name" value="Survival protein SurE-like phosphatase/nucleotidase"/>
    <property type="match status" value="1"/>
</dbReference>
<feature type="binding site" evidence="7">
    <location>
        <position position="15"/>
    </location>
    <ligand>
        <name>a divalent metal cation</name>
        <dbReference type="ChEBI" id="CHEBI:60240"/>
    </ligand>
</feature>
<dbReference type="STRING" id="1461694.ATO9_09580"/>
<comment type="similarity">
    <text evidence="2 7">Belongs to the SurE nucleotidase family.</text>
</comment>
<keyword evidence="4 7" id="KW-0479">Metal-binding</keyword>
<evidence type="ECO:0000256" key="5">
    <source>
        <dbReference type="ARBA" id="ARBA00022741"/>
    </source>
</evidence>
<comment type="function">
    <text evidence="7">Nucleotidase that shows phosphatase activity on nucleoside 5'-monophosphates.</text>
</comment>
<comment type="caution">
    <text evidence="9">The sequence shown here is derived from an EMBL/GenBank/DDBJ whole genome shotgun (WGS) entry which is preliminary data.</text>
</comment>
<dbReference type="EMBL" id="AQQX01000003">
    <property type="protein sequence ID" value="KGM48941.1"/>
    <property type="molecule type" value="Genomic_DNA"/>
</dbReference>
<dbReference type="Pfam" id="PF01975">
    <property type="entry name" value="SurE"/>
    <property type="match status" value="1"/>
</dbReference>
<keyword evidence="5 7" id="KW-0547">Nucleotide-binding</keyword>
<dbReference type="SUPFAM" id="SSF64167">
    <property type="entry name" value="SurE-like"/>
    <property type="match status" value="1"/>
</dbReference>
<evidence type="ECO:0000256" key="3">
    <source>
        <dbReference type="ARBA" id="ARBA00022490"/>
    </source>
</evidence>
<comment type="cofactor">
    <cofactor evidence="7">
        <name>a divalent metal cation</name>
        <dbReference type="ChEBI" id="CHEBI:60240"/>
    </cofactor>
    <text evidence="7">Binds 1 divalent metal cation per subunit.</text>
</comment>
<feature type="domain" description="Survival protein SurE-like phosphatase/nucleotidase" evidence="8">
    <location>
        <begin position="9"/>
        <end position="188"/>
    </location>
</feature>
<evidence type="ECO:0000313" key="9">
    <source>
        <dbReference type="EMBL" id="KGM48941.1"/>
    </source>
</evidence>
<dbReference type="InterPro" id="IPR036523">
    <property type="entry name" value="SurE-like_sf"/>
</dbReference>
<evidence type="ECO:0000256" key="7">
    <source>
        <dbReference type="HAMAP-Rule" id="MF_00060"/>
    </source>
</evidence>
<sequence length="255" mass="27986">MKNLNGHRVLLCNDDGIEADGIKLLERLVKPHCDETWVVAPAEEQSGASHSISMHNPIRHRQLDAHRHAIKGTPTDCALMGIYELMPEPPSLLLSGINWGANLAEDLTYSGTASAAMEGALLGVPSVAMSLVHAFEEVHWETAERFAPEVIDGILDAGIAPGTFVNVNFPPVAPDKVKGIRVCRLGQRPPGSFKPTKRTDARRKDYWWIKIMRVDHDVTRGTDLDAIENNEISVTPIQLDMTADRSLKALEASFA</sequence>
<evidence type="ECO:0000256" key="4">
    <source>
        <dbReference type="ARBA" id="ARBA00022723"/>
    </source>
</evidence>
<dbReference type="NCBIfam" id="TIGR00087">
    <property type="entry name" value="surE"/>
    <property type="match status" value="1"/>
</dbReference>
<dbReference type="InterPro" id="IPR030048">
    <property type="entry name" value="SurE"/>
</dbReference>
<protein>
    <recommendedName>
        <fullName evidence="7">5'-nucleotidase SurE</fullName>
        <ecNumber evidence="7">3.1.3.5</ecNumber>
    </recommendedName>
    <alternativeName>
        <fullName evidence="7">Nucleoside 5'-monophosphate phosphohydrolase</fullName>
    </alternativeName>
</protein>
<proteinExistence type="inferred from homology"/>
<feature type="binding site" evidence="7">
    <location>
        <position position="14"/>
    </location>
    <ligand>
        <name>a divalent metal cation</name>
        <dbReference type="ChEBI" id="CHEBI:60240"/>
    </ligand>
</feature>
<dbReference type="GO" id="GO:0004309">
    <property type="term" value="F:exopolyphosphatase activity"/>
    <property type="evidence" value="ECO:0007669"/>
    <property type="project" value="TreeGrafter"/>
</dbReference>
<dbReference type="NCBIfam" id="NF001490">
    <property type="entry name" value="PRK00346.1-4"/>
    <property type="match status" value="1"/>
</dbReference>
<accession>A0A0A0EDA6</accession>
<dbReference type="HAMAP" id="MF_00060">
    <property type="entry name" value="SurE"/>
    <property type="match status" value="1"/>
</dbReference>
<keyword evidence="3 7" id="KW-0963">Cytoplasm</keyword>
<keyword evidence="6 7" id="KW-0378">Hydrolase</keyword>